<reference evidence="8 9" key="2">
    <citation type="journal article" date="2014" name="PLoS ONE">
        <title>Evolution of mitochondria reconstructed from the energy metabolism of living bacteria.</title>
        <authorList>
            <person name="Degli Esposti M."/>
            <person name="Chouaia B."/>
            <person name="Comandatore F."/>
            <person name="Crotti E."/>
            <person name="Sassera D."/>
            <person name="Lievens P.M."/>
            <person name="Daffonchio D."/>
            <person name="Bandi C."/>
        </authorList>
    </citation>
    <scope>NUCLEOTIDE SEQUENCE [LARGE SCALE GENOMIC DNA]</scope>
    <source>
        <strain evidence="9">AM169</strain>
    </source>
</reference>
<evidence type="ECO:0000256" key="1">
    <source>
        <dbReference type="ARBA" id="ARBA00010875"/>
    </source>
</evidence>
<dbReference type="HAMAP" id="MF_00009">
    <property type="entry name" value="Endoribonucl_YbeY"/>
    <property type="match status" value="1"/>
</dbReference>
<dbReference type="InterPro" id="IPR002036">
    <property type="entry name" value="YbeY"/>
</dbReference>
<comment type="cofactor">
    <cofactor evidence="7">
        <name>Zn(2+)</name>
        <dbReference type="ChEBI" id="CHEBI:29105"/>
    </cofactor>
    <text evidence="7">Binds 1 zinc ion.</text>
</comment>
<evidence type="ECO:0000313" key="9">
    <source>
        <dbReference type="Proteomes" id="UP000027590"/>
    </source>
</evidence>
<evidence type="ECO:0000256" key="6">
    <source>
        <dbReference type="ARBA" id="ARBA00022833"/>
    </source>
</evidence>
<feature type="binding site" evidence="7">
    <location>
        <position position="122"/>
    </location>
    <ligand>
        <name>Zn(2+)</name>
        <dbReference type="ChEBI" id="CHEBI:29105"/>
        <note>catalytic</note>
    </ligand>
</feature>
<dbReference type="GO" id="GO:0004222">
    <property type="term" value="F:metalloendopeptidase activity"/>
    <property type="evidence" value="ECO:0007669"/>
    <property type="project" value="InterPro"/>
</dbReference>
<comment type="subcellular location">
    <subcellularLocation>
        <location evidence="7">Cytoplasm</location>
    </subcellularLocation>
</comment>
<dbReference type="RefSeq" id="WP_152332691.1">
    <property type="nucleotide sequence ID" value="NZ_CBLY010000006.1"/>
</dbReference>
<keyword evidence="3 7" id="KW-0479">Metal-binding</keyword>
<dbReference type="Proteomes" id="UP000027590">
    <property type="component" value="Unassembled WGS sequence"/>
</dbReference>
<evidence type="ECO:0000256" key="4">
    <source>
        <dbReference type="ARBA" id="ARBA00022759"/>
    </source>
</evidence>
<dbReference type="Gene3D" id="3.40.390.30">
    <property type="entry name" value="Metalloproteases ('zincins'), catalytic domain"/>
    <property type="match status" value="1"/>
</dbReference>
<keyword evidence="7" id="KW-0698">rRNA processing</keyword>
<dbReference type="Pfam" id="PF02130">
    <property type="entry name" value="YbeY"/>
    <property type="match status" value="1"/>
</dbReference>
<comment type="similarity">
    <text evidence="1 7">Belongs to the endoribonuclease YbeY family.</text>
</comment>
<evidence type="ECO:0000256" key="7">
    <source>
        <dbReference type="HAMAP-Rule" id="MF_00009"/>
    </source>
</evidence>
<dbReference type="SUPFAM" id="SSF55486">
    <property type="entry name" value="Metalloproteases ('zincins'), catalytic domain"/>
    <property type="match status" value="1"/>
</dbReference>
<dbReference type="GO" id="GO:0008270">
    <property type="term" value="F:zinc ion binding"/>
    <property type="evidence" value="ECO:0007669"/>
    <property type="project" value="UniProtKB-UniRule"/>
</dbReference>
<dbReference type="PROSITE" id="PS01306">
    <property type="entry name" value="UPF0054"/>
    <property type="match status" value="1"/>
</dbReference>
<dbReference type="PANTHER" id="PTHR46986:SF1">
    <property type="entry name" value="ENDORIBONUCLEASE YBEY, CHLOROPLASTIC"/>
    <property type="match status" value="1"/>
</dbReference>
<gene>
    <name evidence="7" type="primary">ybeY</name>
    <name evidence="8" type="ORF">SACS_1056</name>
</gene>
<dbReference type="EMBL" id="CBLY010000006">
    <property type="protein sequence ID" value="CDG33794.1"/>
    <property type="molecule type" value="Genomic_DNA"/>
</dbReference>
<feature type="binding site" evidence="7">
    <location>
        <position position="118"/>
    </location>
    <ligand>
        <name>Zn(2+)</name>
        <dbReference type="ChEBI" id="CHEBI:29105"/>
        <note>catalytic</note>
    </ligand>
</feature>
<organism evidence="8 9">
    <name type="scientific">Parasaccharibacter apium</name>
    <dbReference type="NCBI Taxonomy" id="1510841"/>
    <lineage>
        <taxon>Bacteria</taxon>
        <taxon>Pseudomonadati</taxon>
        <taxon>Pseudomonadota</taxon>
        <taxon>Alphaproteobacteria</taxon>
        <taxon>Acetobacterales</taxon>
        <taxon>Acetobacteraceae</taxon>
        <taxon>Parasaccharibacter</taxon>
    </lineage>
</organism>
<keyword evidence="7" id="KW-0690">Ribosome biogenesis</keyword>
<dbReference type="InterPro" id="IPR023091">
    <property type="entry name" value="MetalPrtase_cat_dom_sf_prd"/>
</dbReference>
<dbReference type="PANTHER" id="PTHR46986">
    <property type="entry name" value="ENDORIBONUCLEASE YBEY, CHLOROPLASTIC"/>
    <property type="match status" value="1"/>
</dbReference>
<dbReference type="GO" id="GO:0006364">
    <property type="term" value="P:rRNA processing"/>
    <property type="evidence" value="ECO:0007669"/>
    <property type="project" value="UniProtKB-UniRule"/>
</dbReference>
<comment type="caution">
    <text evidence="8">The sequence shown here is derived from an EMBL/GenBank/DDBJ whole genome shotgun (WGS) entry which is preliminary data.</text>
</comment>
<keyword evidence="5 7" id="KW-0378">Hydrolase</keyword>
<reference evidence="8 9" key="1">
    <citation type="journal article" date="2014" name="Genome Biol. Evol.">
        <title>Acetic acid bacteria genomes reveal functional traits for adaptation to life in insect guts.</title>
        <authorList>
            <person name="Chouaia B."/>
            <person name="Gaiarsa S."/>
            <person name="Crotti E."/>
            <person name="Comandatore F."/>
            <person name="Degli Esposti M."/>
            <person name="Ricci I."/>
            <person name="Alma A."/>
            <person name="Favia G."/>
            <person name="Bandi C."/>
            <person name="Daffonchio D."/>
        </authorList>
    </citation>
    <scope>NUCLEOTIDE SEQUENCE [LARGE SCALE GENOMIC DNA]</scope>
    <source>
        <strain evidence="9">AM169</strain>
    </source>
</reference>
<sequence length="162" mass="18550">MKRPVTPHAEVLVSDPRWRAALGDVERLVRQSCQMTQRYGNVFPQGRPGPSFVFTDDRHIQRLNAQFRSKNKPTNVLTFEPPAPMLGGDIILAYQTMHREALQARKSLRAHTAHLIVHGLLHLAGHDHHHPGEARQMEGLETFILCRMGFGDPWRPRPHSHR</sequence>
<dbReference type="GO" id="GO:0004521">
    <property type="term" value="F:RNA endonuclease activity"/>
    <property type="evidence" value="ECO:0007669"/>
    <property type="project" value="UniProtKB-UniRule"/>
</dbReference>
<comment type="function">
    <text evidence="7">Single strand-specific metallo-endoribonuclease involved in late-stage 70S ribosome quality control and in maturation of the 3' terminus of the 16S rRNA.</text>
</comment>
<feature type="binding site" evidence="7">
    <location>
        <position position="128"/>
    </location>
    <ligand>
        <name>Zn(2+)</name>
        <dbReference type="ChEBI" id="CHEBI:29105"/>
        <note>catalytic</note>
    </ligand>
</feature>
<dbReference type="AlphaFoldDB" id="A0A7U7G642"/>
<evidence type="ECO:0000256" key="3">
    <source>
        <dbReference type="ARBA" id="ARBA00022723"/>
    </source>
</evidence>
<dbReference type="InterPro" id="IPR020549">
    <property type="entry name" value="YbeY_CS"/>
</dbReference>
<accession>A0A7U7G642</accession>
<proteinExistence type="inferred from homology"/>
<dbReference type="EC" id="3.1.-.-" evidence="7"/>
<keyword evidence="4 7" id="KW-0255">Endonuclease</keyword>
<dbReference type="GO" id="GO:0005737">
    <property type="term" value="C:cytoplasm"/>
    <property type="evidence" value="ECO:0007669"/>
    <property type="project" value="UniProtKB-SubCell"/>
</dbReference>
<keyword evidence="7" id="KW-0963">Cytoplasm</keyword>
<evidence type="ECO:0000256" key="5">
    <source>
        <dbReference type="ARBA" id="ARBA00022801"/>
    </source>
</evidence>
<evidence type="ECO:0000256" key="2">
    <source>
        <dbReference type="ARBA" id="ARBA00022722"/>
    </source>
</evidence>
<keyword evidence="6 7" id="KW-0862">Zinc</keyword>
<protein>
    <recommendedName>
        <fullName evidence="7">Endoribonuclease YbeY</fullName>
        <ecNumber evidence="7">3.1.-.-</ecNumber>
    </recommendedName>
</protein>
<name>A0A7U7G642_9PROT</name>
<evidence type="ECO:0000313" key="8">
    <source>
        <dbReference type="EMBL" id="CDG33794.1"/>
    </source>
</evidence>
<dbReference type="NCBIfam" id="TIGR00043">
    <property type="entry name" value="rRNA maturation RNase YbeY"/>
    <property type="match status" value="1"/>
</dbReference>
<keyword evidence="2 7" id="KW-0540">Nuclease</keyword>